<dbReference type="PROSITE" id="PS50003">
    <property type="entry name" value="PH_DOMAIN"/>
    <property type="match status" value="1"/>
</dbReference>
<dbReference type="PANTHER" id="PTHR14383:SF5">
    <property type="entry name" value="RUN DOMAIN-CONTAINING PROTEIN"/>
    <property type="match status" value="1"/>
</dbReference>
<dbReference type="Proteomes" id="UP001154078">
    <property type="component" value="Chromosome 9"/>
</dbReference>
<dbReference type="Pfam" id="PF25530">
    <property type="entry name" value="EF-hand_SWAP70_N"/>
    <property type="match status" value="1"/>
</dbReference>
<evidence type="ECO:0000313" key="4">
    <source>
        <dbReference type="Proteomes" id="UP001154078"/>
    </source>
</evidence>
<sequence length="532" mass="61644">MAVLLENITNCVWLAFAALHQETPGFVNKSKLKVLTANIGTLLDLYGVEKGLEHFRSTQTLNFNQFKYYLQNEVFASLPNKAPPSELQRYENKIAEVCWLVCRKKYLCRKNGIFNDDGIFKIFRIFCVLAELAADTHNENFYQVLLHPSEVFQIAQTLANSLGCTFDDDDFTSLSVSMGSFRLTPFIAVLESRCLDGVKDHVAINEAVTDLYQTIVEDVIKKGFMTKKGYIFPTMREYWFVLTPTELTYYKTRSEKEKCGVLPIEPNSKLAAKAGFKISLQTSDRIYELGTSDHMTRLQWISSLQIAADHSGNPLSYQRQLAAKRRQQRQGRIQEMIRARAQLQKERTARVAAEGQAKELEAVVRADVMKLSELEQVKGKLEKLLEEETQAKRDEEIVRALQARVLAEEWEKREELERLQEEQKQLLEEERGKRKEYEELQIYKEKELMSAKSRLIQLEKEREALDEQLKLATEKARRSEDKKELLEAKLLQVSPQFRDNDRVRRAHSFMPSTKEKPIVLEVRSATLRKKDK</sequence>
<keyword evidence="4" id="KW-1185">Reference proteome</keyword>
<feature type="coiled-coil region" evidence="1">
    <location>
        <begin position="326"/>
        <end position="489"/>
    </location>
</feature>
<dbReference type="Gene3D" id="2.30.29.30">
    <property type="entry name" value="Pleckstrin-homology domain (PH domain)/Phosphotyrosine-binding domain (PTB)"/>
    <property type="match status" value="1"/>
</dbReference>
<name>A0A9P0BJG5_BRAAE</name>
<dbReference type="SUPFAM" id="SSF50729">
    <property type="entry name" value="PH domain-like"/>
    <property type="match status" value="1"/>
</dbReference>
<dbReference type="InterPro" id="IPR057836">
    <property type="entry name" value="EF-hand_SWAP70_N"/>
</dbReference>
<dbReference type="Pfam" id="PF00169">
    <property type="entry name" value="PH"/>
    <property type="match status" value="1"/>
</dbReference>
<dbReference type="PANTHER" id="PTHR14383">
    <property type="entry name" value="SWAP-70 RECOMBINASE"/>
    <property type="match status" value="1"/>
</dbReference>
<evidence type="ECO:0000259" key="2">
    <source>
        <dbReference type="PROSITE" id="PS50003"/>
    </source>
</evidence>
<dbReference type="OrthoDB" id="8434295at2759"/>
<proteinExistence type="predicted"/>
<evidence type="ECO:0000256" key="1">
    <source>
        <dbReference type="SAM" id="Coils"/>
    </source>
</evidence>
<evidence type="ECO:0000313" key="3">
    <source>
        <dbReference type="EMBL" id="CAH0563330.1"/>
    </source>
</evidence>
<dbReference type="GO" id="GO:0005634">
    <property type="term" value="C:nucleus"/>
    <property type="evidence" value="ECO:0007669"/>
    <property type="project" value="TreeGrafter"/>
</dbReference>
<feature type="domain" description="PH" evidence="2">
    <location>
        <begin position="218"/>
        <end position="309"/>
    </location>
</feature>
<accession>A0A9P0BJG5</accession>
<organism evidence="3 4">
    <name type="scientific">Brassicogethes aeneus</name>
    <name type="common">Rape pollen beetle</name>
    <name type="synonym">Meligethes aeneus</name>
    <dbReference type="NCBI Taxonomy" id="1431903"/>
    <lineage>
        <taxon>Eukaryota</taxon>
        <taxon>Metazoa</taxon>
        <taxon>Ecdysozoa</taxon>
        <taxon>Arthropoda</taxon>
        <taxon>Hexapoda</taxon>
        <taxon>Insecta</taxon>
        <taxon>Pterygota</taxon>
        <taxon>Neoptera</taxon>
        <taxon>Endopterygota</taxon>
        <taxon>Coleoptera</taxon>
        <taxon>Polyphaga</taxon>
        <taxon>Cucujiformia</taxon>
        <taxon>Nitidulidae</taxon>
        <taxon>Meligethinae</taxon>
        <taxon>Brassicogethes</taxon>
    </lineage>
</organism>
<protein>
    <recommendedName>
        <fullName evidence="2">PH domain-containing protein</fullName>
    </recommendedName>
</protein>
<dbReference type="InterPro" id="IPR001849">
    <property type="entry name" value="PH_domain"/>
</dbReference>
<dbReference type="SMART" id="SM00233">
    <property type="entry name" value="PH"/>
    <property type="match status" value="1"/>
</dbReference>
<reference evidence="3" key="1">
    <citation type="submission" date="2021-12" db="EMBL/GenBank/DDBJ databases">
        <authorList>
            <person name="King R."/>
        </authorList>
    </citation>
    <scope>NUCLEOTIDE SEQUENCE</scope>
</reference>
<dbReference type="AlphaFoldDB" id="A0A9P0BJG5"/>
<keyword evidence="1" id="KW-0175">Coiled coil</keyword>
<gene>
    <name evidence="3" type="ORF">MELIAE_LOCUS12184</name>
</gene>
<dbReference type="InterPro" id="IPR011993">
    <property type="entry name" value="PH-like_dom_sf"/>
</dbReference>
<dbReference type="EMBL" id="OV121140">
    <property type="protein sequence ID" value="CAH0563330.1"/>
    <property type="molecule type" value="Genomic_DNA"/>
</dbReference>
<dbReference type="GO" id="GO:0005737">
    <property type="term" value="C:cytoplasm"/>
    <property type="evidence" value="ECO:0007669"/>
    <property type="project" value="TreeGrafter"/>
</dbReference>